<reference evidence="3" key="2">
    <citation type="submission" date="2008-04" db="EMBL/GenBank/DDBJ databases">
        <title>Draft genome sequence of Providencia stuartii(ATCC 25827).</title>
        <authorList>
            <person name="Sudarsanam P."/>
            <person name="Ley R."/>
            <person name="Guruge J."/>
            <person name="Turnbaugh P.J."/>
            <person name="Mahowald M."/>
            <person name="Liep D."/>
            <person name="Gordon J."/>
        </authorList>
    </citation>
    <scope>NUCLEOTIDE SEQUENCE [LARGE SCALE GENOMIC DNA]</scope>
    <source>
        <strain evidence="3">ATCC 25827</strain>
    </source>
</reference>
<dbReference type="Pfam" id="PF14163">
    <property type="entry name" value="SieB"/>
    <property type="match status" value="1"/>
</dbReference>
<organism evidence="2 3">
    <name type="scientific">Providencia stuartii ATCC 25827</name>
    <dbReference type="NCBI Taxonomy" id="471874"/>
    <lineage>
        <taxon>Bacteria</taxon>
        <taxon>Pseudomonadati</taxon>
        <taxon>Pseudomonadota</taxon>
        <taxon>Gammaproteobacteria</taxon>
        <taxon>Enterobacterales</taxon>
        <taxon>Morganellaceae</taxon>
        <taxon>Providencia</taxon>
    </lineage>
</organism>
<dbReference type="RefSeq" id="WP_004916527.1">
    <property type="nucleotide sequence ID" value="NZ_DS607648.1"/>
</dbReference>
<evidence type="ECO:0000313" key="3">
    <source>
        <dbReference type="Proteomes" id="UP000004506"/>
    </source>
</evidence>
<feature type="transmembrane region" description="Helical" evidence="1">
    <location>
        <begin position="55"/>
        <end position="72"/>
    </location>
</feature>
<dbReference type="AlphaFoldDB" id="A0AA87CP68"/>
<dbReference type="EMBL" id="ABJD02000117">
    <property type="protein sequence ID" value="EDU57676.1"/>
    <property type="molecule type" value="Genomic_DNA"/>
</dbReference>
<evidence type="ECO:0000256" key="1">
    <source>
        <dbReference type="SAM" id="Phobius"/>
    </source>
</evidence>
<name>A0AA87CP68_PROST</name>
<sequence length="176" mass="20685">MPNWIEAVIAYLKQNTSLRFNMFWLVSFVVLLVFMPKEFIDFLNSGLSGGGYQNLLPILFSIGVSFFISYFIRVGARWINKLYQLTVDPILIRKRKKIILSLDDQDLMYLLLIFSQNQERTFRWGINENISSLCKAGILKLIRYDGENSVFQINNKYLLAVQDIVMFNQEIRAKYF</sequence>
<gene>
    <name evidence="2" type="ORF">PROSTU_04453</name>
</gene>
<protein>
    <recommendedName>
        <fullName evidence="4">Superinfection exclusion protein B</fullName>
    </recommendedName>
</protein>
<dbReference type="Proteomes" id="UP000004506">
    <property type="component" value="Unassembled WGS sequence"/>
</dbReference>
<keyword evidence="1" id="KW-0472">Membrane</keyword>
<evidence type="ECO:0008006" key="4">
    <source>
        <dbReference type="Google" id="ProtNLM"/>
    </source>
</evidence>
<keyword evidence="1" id="KW-1133">Transmembrane helix</keyword>
<accession>A0AA87CP68</accession>
<evidence type="ECO:0000313" key="2">
    <source>
        <dbReference type="EMBL" id="EDU57676.1"/>
    </source>
</evidence>
<dbReference type="InterPro" id="IPR025982">
    <property type="entry name" value="SieB"/>
</dbReference>
<reference evidence="2 3" key="3">
    <citation type="submission" date="2008-05" db="EMBL/GenBank/DDBJ databases">
        <authorList>
            <person name="Fulton L."/>
            <person name="Clifton S."/>
            <person name="Fulton B."/>
            <person name="Xu J."/>
            <person name="Minx P."/>
            <person name="Pepin K.H."/>
            <person name="Johnson M."/>
            <person name="Thiruvilangam P."/>
            <person name="Bhonagiri V."/>
            <person name="Nash W.E."/>
            <person name="Mardis E.R."/>
            <person name="Wilson R.K."/>
        </authorList>
    </citation>
    <scope>NUCLEOTIDE SEQUENCE [LARGE SCALE GENOMIC DNA]</scope>
    <source>
        <strain evidence="2 3">ATCC 25827</strain>
    </source>
</reference>
<comment type="caution">
    <text evidence="2">The sequence shown here is derived from an EMBL/GenBank/DDBJ whole genome shotgun (WGS) entry which is preliminary data.</text>
</comment>
<keyword evidence="1" id="KW-0812">Transmembrane</keyword>
<reference evidence="3" key="1">
    <citation type="submission" date="2008-04" db="EMBL/GenBank/DDBJ databases">
        <title>Draft genome sequence of Providencia stuartii (ATCC 25827).</title>
        <authorList>
            <person name="Sudarsanam P."/>
            <person name="Ley R."/>
            <person name="Guruge J."/>
            <person name="Turnbaugh P.J."/>
            <person name="Mahowald M."/>
            <person name="Liep D."/>
            <person name="Gordon J."/>
        </authorList>
    </citation>
    <scope>NUCLEOTIDE SEQUENCE [LARGE SCALE GENOMIC DNA]</scope>
    <source>
        <strain evidence="3">ATCC 25827</strain>
    </source>
</reference>
<proteinExistence type="predicted"/>
<feature type="transmembrane region" description="Helical" evidence="1">
    <location>
        <begin position="18"/>
        <end position="35"/>
    </location>
</feature>